<dbReference type="SUPFAM" id="SSF53756">
    <property type="entry name" value="UDP-Glycosyltransferase/glycogen phosphorylase"/>
    <property type="match status" value="1"/>
</dbReference>
<sequence>MDSHKNSPASHFLAAIYGSRSYIISIIDMAQLFSKQGGARASKITTPVNATHVSKLLKRTKKVDILTIKFPLSDWFFPCSTDVASNCRIPEFVFHGPRFFSSYAIECVRFMGLTRSYHLTDPFCHLKFSKRIKLTRQQLLDYVETHDLSKMYIDIKESEIKRNEVHVNSFYKFESGCADHYGKALGRKQWHTGLFRFWNCDT</sequence>
<protein>
    <submittedName>
        <fullName evidence="3">Uncharacterized protein</fullName>
    </submittedName>
</protein>
<dbReference type="PANTHER" id="PTHR48047:SF45">
    <property type="entry name" value="SCOPOLETIN GLUCOSYLTRANSFERASE-LIKE"/>
    <property type="match status" value="1"/>
</dbReference>
<dbReference type="EMBL" id="JADGMS010000014">
    <property type="protein sequence ID" value="KAF9668948.1"/>
    <property type="molecule type" value="Genomic_DNA"/>
</dbReference>
<dbReference type="PANTHER" id="PTHR48047">
    <property type="entry name" value="GLYCOSYLTRANSFERASE"/>
    <property type="match status" value="1"/>
</dbReference>
<proteinExistence type="inferred from homology"/>
<comment type="caution">
    <text evidence="3">The sequence shown here is derived from an EMBL/GenBank/DDBJ whole genome shotgun (WGS) entry which is preliminary data.</text>
</comment>
<comment type="similarity">
    <text evidence="1">Belongs to the UDP-glycosyltransferase family.</text>
</comment>
<reference evidence="3 4" key="1">
    <citation type="submission" date="2020-10" db="EMBL/GenBank/DDBJ databases">
        <title>Plant Genome Project.</title>
        <authorList>
            <person name="Zhang R.-G."/>
        </authorList>
    </citation>
    <scope>NUCLEOTIDE SEQUENCE [LARGE SCALE GENOMIC DNA]</scope>
    <source>
        <strain evidence="3">FAFU-HL-1</strain>
        <tissue evidence="3">Leaf</tissue>
    </source>
</reference>
<evidence type="ECO:0000256" key="1">
    <source>
        <dbReference type="ARBA" id="ARBA00009995"/>
    </source>
</evidence>
<dbReference type="Proteomes" id="UP000657918">
    <property type="component" value="Unassembled WGS sequence"/>
</dbReference>
<evidence type="ECO:0000313" key="4">
    <source>
        <dbReference type="Proteomes" id="UP000657918"/>
    </source>
</evidence>
<accession>A0A835MTF3</accession>
<dbReference type="GO" id="GO:0035251">
    <property type="term" value="F:UDP-glucosyltransferase activity"/>
    <property type="evidence" value="ECO:0007669"/>
    <property type="project" value="UniProtKB-ARBA"/>
</dbReference>
<organism evidence="3 4">
    <name type="scientific">Salix dunnii</name>
    <dbReference type="NCBI Taxonomy" id="1413687"/>
    <lineage>
        <taxon>Eukaryota</taxon>
        <taxon>Viridiplantae</taxon>
        <taxon>Streptophyta</taxon>
        <taxon>Embryophyta</taxon>
        <taxon>Tracheophyta</taxon>
        <taxon>Spermatophyta</taxon>
        <taxon>Magnoliopsida</taxon>
        <taxon>eudicotyledons</taxon>
        <taxon>Gunneridae</taxon>
        <taxon>Pentapetalae</taxon>
        <taxon>rosids</taxon>
        <taxon>fabids</taxon>
        <taxon>Malpighiales</taxon>
        <taxon>Salicaceae</taxon>
        <taxon>Saliceae</taxon>
        <taxon>Salix</taxon>
    </lineage>
</organism>
<dbReference type="AlphaFoldDB" id="A0A835MTF3"/>
<keyword evidence="4" id="KW-1185">Reference proteome</keyword>
<evidence type="ECO:0000313" key="3">
    <source>
        <dbReference type="EMBL" id="KAF9668948.1"/>
    </source>
</evidence>
<gene>
    <name evidence="3" type="ORF">SADUNF_Sadunf14G0056500</name>
</gene>
<dbReference type="OrthoDB" id="5835829at2759"/>
<keyword evidence="2" id="KW-0808">Transferase</keyword>
<name>A0A835MTF3_9ROSI</name>
<keyword evidence="2" id="KW-0328">Glycosyltransferase</keyword>
<dbReference type="Gene3D" id="3.40.50.2000">
    <property type="entry name" value="Glycogen Phosphorylase B"/>
    <property type="match status" value="1"/>
</dbReference>
<evidence type="ECO:0000256" key="2">
    <source>
        <dbReference type="ARBA" id="ARBA00022676"/>
    </source>
</evidence>